<name>A0ABR9AKE0_9BACT</name>
<comment type="caution">
    <text evidence="1">The sequence shown here is derived from an EMBL/GenBank/DDBJ whole genome shotgun (WGS) entry which is preliminary data.</text>
</comment>
<gene>
    <name evidence="1" type="ORF">IFO69_11050</name>
</gene>
<accession>A0ABR9AKE0</accession>
<evidence type="ECO:0000313" key="1">
    <source>
        <dbReference type="EMBL" id="MBD8489283.1"/>
    </source>
</evidence>
<dbReference type="Proteomes" id="UP000647133">
    <property type="component" value="Unassembled WGS sequence"/>
</dbReference>
<keyword evidence="2" id="KW-1185">Reference proteome</keyword>
<reference evidence="1 2" key="1">
    <citation type="submission" date="2020-09" db="EMBL/GenBank/DDBJ databases">
        <title>Echinicola sp. CAU 1574 isolated from sand of Sido Beach.</title>
        <authorList>
            <person name="Kim W."/>
        </authorList>
    </citation>
    <scope>NUCLEOTIDE SEQUENCE [LARGE SCALE GENOMIC DNA]</scope>
    <source>
        <strain evidence="1 2">CAU 1574</strain>
    </source>
</reference>
<organism evidence="1 2">
    <name type="scientific">Echinicola arenosa</name>
    <dbReference type="NCBI Taxonomy" id="2774144"/>
    <lineage>
        <taxon>Bacteria</taxon>
        <taxon>Pseudomonadati</taxon>
        <taxon>Bacteroidota</taxon>
        <taxon>Cytophagia</taxon>
        <taxon>Cytophagales</taxon>
        <taxon>Cyclobacteriaceae</taxon>
        <taxon>Echinicola</taxon>
    </lineage>
</organism>
<proteinExistence type="predicted"/>
<sequence length="1119" mass="127385">MSENCNHIDDVIFQRNGTDQKNRFTKILDPDSIELHDFDVEDWILFAYNFAQNINYFKVDNDQIPSGNWQDFFNHFGIASSTIPKRIDPSYKSLKESISTTLSDLESESAVTPHMTLFICFLRLLELSKDRLNGLTKKHLDFYYQEVLQISKLEPVADQVHVIFEIAKKSVDEKIEVNTSLDGGKDGFGQKRIYKTKQELIANKAQVSQLKSLYIDHDLQEIKKCPVSNSFDGKGKALVKESPYWWPFGYSSEEESYDPLDSADLGFAIASPMLALQEGDRNVSISISFKSNFNFSSSELNDDDLIKLIQVYCSGEKEWLGPFNLSKDLAFFNGTDDDTISSSISGNQLNCVFSLPSDQEAISQYNQDILGENINSNYPVVRFLIKTEEEPYKQKIHFLFRQLVKKAISNINVKVDVRGVKSLIIDSDTGQLNPQKPFYPFTTQPVKGSSFKISSPEMFSKKWKHATINIKWINTPDDFGLHYGAYKTEYISSISKQLFIDHMFLAATSKVFKSANQPESPKKDIRTEAINDDLETNFQIDTSNRIVPNNDHFKGTLSIHPETNTAGTKNNVILFQKTNGDFEMNTVAEGTGYELGKSGPIEISLNQSFYHSLFPRLYTLAMMDTNKETPIPNEPYTPFAESITLGYTAEESTDFNVLDHMAFEKNRIKLFHEAAFGQAEEHGYLKVQAKEKAILNTNATNDCWLVPDYCQGGELYIGLSDALPTQQVALLIQVLEGSENPEADSFVGRQKVEWSILCNNQWKNIENSILLNNIDNFLKSGIFKFSIPAQANQDNTVLPKGHIWIRAKIHKTFDAVCKLIDIKAQAVLAEFENNGNELSHLEKGLPAGSISKLITRVPQIKGINQPFNSFGGQPEESDDVYYRRVSERLRHKNRAITLWDYEHLVLQKYPEIYKVKCLNHTSDTSFLAPGHVLLVVVPDIINKNVFDIYEPRVSKAVLNNIQAYLNQLNSKLVNAKVINPQYEKVVVKLGVKFYQQYDENFYKGQLNEDLTKFLSPWAFDNTQDITFGTELHNSILIDYVEKLYYVDYLEELELAKLPNEIEIPEDPTSISYLNQLDFGPILKPESPKHILVSAKKHSIFTNIKNCSETSIEESETCQY</sequence>
<dbReference type="EMBL" id="JACYTQ010000003">
    <property type="protein sequence ID" value="MBD8489283.1"/>
    <property type="molecule type" value="Genomic_DNA"/>
</dbReference>
<evidence type="ECO:0000313" key="2">
    <source>
        <dbReference type="Proteomes" id="UP000647133"/>
    </source>
</evidence>
<dbReference type="RefSeq" id="WP_192010165.1">
    <property type="nucleotide sequence ID" value="NZ_JACYTQ010000003.1"/>
</dbReference>
<protein>
    <submittedName>
        <fullName evidence="1">Baseplate J/gp47 family protein</fullName>
    </submittedName>
</protein>